<reference evidence="2 3" key="1">
    <citation type="submission" date="2015-09" db="EMBL/GenBank/DDBJ databases">
        <title>Bacillus cereus food isolates.</title>
        <authorList>
            <person name="Boekhorst J."/>
        </authorList>
    </citation>
    <scope>NUCLEOTIDE SEQUENCE [LARGE SCALE GENOMIC DNA]</scope>
    <source>
        <strain evidence="2 3">B4088</strain>
    </source>
</reference>
<evidence type="ECO:0000259" key="1">
    <source>
        <dbReference type="Pfam" id="PF01052"/>
    </source>
</evidence>
<dbReference type="AlphaFoldDB" id="A0A162PI38"/>
<dbReference type="Proteomes" id="UP000076482">
    <property type="component" value="Unassembled WGS sequence"/>
</dbReference>
<dbReference type="Gene3D" id="2.30.330.10">
    <property type="entry name" value="SpoA-like"/>
    <property type="match status" value="1"/>
</dbReference>
<proteinExistence type="predicted"/>
<name>A0A162PI38_BACCE</name>
<evidence type="ECO:0000313" key="3">
    <source>
        <dbReference type="Proteomes" id="UP000076482"/>
    </source>
</evidence>
<dbReference type="PATRIC" id="fig|1396.535.peg.4292"/>
<dbReference type="Pfam" id="PF01052">
    <property type="entry name" value="FliMN_C"/>
    <property type="match status" value="1"/>
</dbReference>
<evidence type="ECO:0000313" key="2">
    <source>
        <dbReference type="EMBL" id="KZD72079.1"/>
    </source>
</evidence>
<sequence length="79" mass="8777">MGERISKQGLLGIRVPVQFVMGGNIKNVKECLEFKKGYSFKLEESEAGYIAIQIAGKTIAIGKPVRKNGIMHVRIIEML</sequence>
<dbReference type="EMBL" id="LJKE01000015">
    <property type="protein sequence ID" value="KZD72079.1"/>
    <property type="molecule type" value="Genomic_DNA"/>
</dbReference>
<dbReference type="RefSeq" id="WP_063259762.1">
    <property type="nucleotide sequence ID" value="NZ_LJKE01000015.1"/>
</dbReference>
<organism evidence="2 3">
    <name type="scientific">Bacillus cereus</name>
    <dbReference type="NCBI Taxonomy" id="1396"/>
    <lineage>
        <taxon>Bacteria</taxon>
        <taxon>Bacillati</taxon>
        <taxon>Bacillota</taxon>
        <taxon>Bacilli</taxon>
        <taxon>Bacillales</taxon>
        <taxon>Bacillaceae</taxon>
        <taxon>Bacillus</taxon>
        <taxon>Bacillus cereus group</taxon>
    </lineage>
</organism>
<dbReference type="InterPro" id="IPR001543">
    <property type="entry name" value="FliN-like_C"/>
</dbReference>
<gene>
    <name evidence="2" type="ORF">B4088_0540</name>
</gene>
<dbReference type="InterPro" id="IPR036429">
    <property type="entry name" value="SpoA-like_sf"/>
</dbReference>
<accession>A0A162PI38</accession>
<protein>
    <recommendedName>
        <fullName evidence="1">Flagellar motor switch protein FliN-like C-terminal domain-containing protein</fullName>
    </recommendedName>
</protein>
<comment type="caution">
    <text evidence="2">The sequence shown here is derived from an EMBL/GenBank/DDBJ whole genome shotgun (WGS) entry which is preliminary data.</text>
</comment>
<dbReference type="SUPFAM" id="SSF101801">
    <property type="entry name" value="Surface presentation of antigens (SPOA)"/>
    <property type="match status" value="1"/>
</dbReference>
<feature type="domain" description="Flagellar motor switch protein FliN-like C-terminal" evidence="1">
    <location>
        <begin position="10"/>
        <end position="78"/>
    </location>
</feature>